<organism evidence="1 2">
    <name type="scientific">Sphingobacterium olei</name>
    <dbReference type="NCBI Taxonomy" id="2571155"/>
    <lineage>
        <taxon>Bacteria</taxon>
        <taxon>Pseudomonadati</taxon>
        <taxon>Bacteroidota</taxon>
        <taxon>Sphingobacteriia</taxon>
        <taxon>Sphingobacteriales</taxon>
        <taxon>Sphingobacteriaceae</taxon>
        <taxon>Sphingobacterium</taxon>
    </lineage>
</organism>
<gene>
    <name evidence="1" type="ORF">FAZ15_20630</name>
</gene>
<dbReference type="Proteomes" id="UP000306808">
    <property type="component" value="Unassembled WGS sequence"/>
</dbReference>
<dbReference type="AlphaFoldDB" id="A0A4U0NDD7"/>
<dbReference type="OrthoDB" id="706756at2"/>
<proteinExistence type="predicted"/>
<sequence>MKSLSTIIFGIGLLFTIPVSSQPSSSLNGVYHAKTSDINTLWLFTDGYSSQIIYQDKAYRSTKGGPFKYDGKTLSISLEYSDQDSSEVGTTQELPIQQDGTNLKDQKGTVYKKQPAKIQDLDGVWRISGRKQGNEISTIQRGDRKTIKILVDGYFQWVAINPAVKGFYGTGGGHYAHKDQQYTEHLLFFSRDNSRVGNHLNFKGEIKDNEWHHSGNSSKGDPIYEIWSRE</sequence>
<protein>
    <recommendedName>
        <fullName evidence="3">Membrane or secreted protein</fullName>
    </recommendedName>
</protein>
<dbReference type="EMBL" id="SUME01000011">
    <property type="protein sequence ID" value="TJZ51522.1"/>
    <property type="molecule type" value="Genomic_DNA"/>
</dbReference>
<keyword evidence="2" id="KW-1185">Reference proteome</keyword>
<reference evidence="1 2" key="1">
    <citation type="submission" date="2019-04" db="EMBL/GenBank/DDBJ databases">
        <title>Sphingobacterium olei sp. nov., isolated from oil-contaminated soil.</title>
        <authorList>
            <person name="Liu B."/>
        </authorList>
    </citation>
    <scope>NUCLEOTIDE SEQUENCE [LARGE SCALE GENOMIC DNA]</scope>
    <source>
        <strain evidence="1 2">HAL-9</strain>
    </source>
</reference>
<evidence type="ECO:0008006" key="3">
    <source>
        <dbReference type="Google" id="ProtNLM"/>
    </source>
</evidence>
<evidence type="ECO:0000313" key="2">
    <source>
        <dbReference type="Proteomes" id="UP000306808"/>
    </source>
</evidence>
<evidence type="ECO:0000313" key="1">
    <source>
        <dbReference type="EMBL" id="TJZ51522.1"/>
    </source>
</evidence>
<comment type="caution">
    <text evidence="1">The sequence shown here is derived from an EMBL/GenBank/DDBJ whole genome shotgun (WGS) entry which is preliminary data.</text>
</comment>
<dbReference type="RefSeq" id="WP_136903263.1">
    <property type="nucleotide sequence ID" value="NZ_SUME01000011.1"/>
</dbReference>
<accession>A0A4U0NDD7</accession>
<dbReference type="Gene3D" id="2.40.128.490">
    <property type="entry name" value="Uncharacterised protein PF14869, DUF4488"/>
    <property type="match status" value="1"/>
</dbReference>
<name>A0A4U0NDD7_9SPHI</name>